<organism evidence="1 2">
    <name type="scientific">Talaromyces stipitatus (strain ATCC 10500 / CBS 375.48 / QM 6759 / NRRL 1006)</name>
    <name type="common">Penicillium stipitatum</name>
    <dbReference type="NCBI Taxonomy" id="441959"/>
    <lineage>
        <taxon>Eukaryota</taxon>
        <taxon>Fungi</taxon>
        <taxon>Dikarya</taxon>
        <taxon>Ascomycota</taxon>
        <taxon>Pezizomycotina</taxon>
        <taxon>Eurotiomycetes</taxon>
        <taxon>Eurotiomycetidae</taxon>
        <taxon>Eurotiales</taxon>
        <taxon>Trichocomaceae</taxon>
        <taxon>Talaromyces</taxon>
        <taxon>Talaromyces sect. Talaromyces</taxon>
    </lineage>
</organism>
<dbReference type="OrthoDB" id="3532498at2759"/>
<sequence>MPAVQLVNRNSGISGLVAEAWSGHPGSERKQIEAPILVYKDIITCWIKLQDTLMAANNMISVFVSEQLDPDPILWSYVQTVIPLLENATAKDILRLNLSSNYDNLLRQTRELLLSAYPGTRYLVGLNQENS</sequence>
<dbReference type="GeneID" id="8107076"/>
<evidence type="ECO:0000313" key="1">
    <source>
        <dbReference type="EMBL" id="EED17185.1"/>
    </source>
</evidence>
<name>B8MI23_TALSN</name>
<keyword evidence="2" id="KW-1185">Reference proteome</keyword>
<accession>B8MI23</accession>
<dbReference type="VEuPathDB" id="FungiDB:TSTA_022390"/>
<reference evidence="2" key="1">
    <citation type="journal article" date="2015" name="Genome Announc.">
        <title>Genome sequence of the AIDS-associated pathogen Penicillium marneffei (ATCC18224) and its near taxonomic relative Talaromyces stipitatus (ATCC10500).</title>
        <authorList>
            <person name="Nierman W.C."/>
            <person name="Fedorova-Abrams N.D."/>
            <person name="Andrianopoulos A."/>
        </authorList>
    </citation>
    <scope>NUCLEOTIDE SEQUENCE [LARGE SCALE GENOMIC DNA]</scope>
    <source>
        <strain evidence="2">ATCC 10500 / CBS 375.48 / QM 6759 / NRRL 1006</strain>
    </source>
</reference>
<evidence type="ECO:0000313" key="2">
    <source>
        <dbReference type="Proteomes" id="UP000001745"/>
    </source>
</evidence>
<dbReference type="AlphaFoldDB" id="B8MI23"/>
<dbReference type="RefSeq" id="XP_002484419.1">
    <property type="nucleotide sequence ID" value="XM_002484374.1"/>
</dbReference>
<protein>
    <submittedName>
        <fullName evidence="1">Uncharacterized protein</fullName>
    </submittedName>
</protein>
<gene>
    <name evidence="1" type="ORF">TSTA_022390</name>
</gene>
<proteinExistence type="predicted"/>
<dbReference type="EMBL" id="EQ962656">
    <property type="protein sequence ID" value="EED17185.1"/>
    <property type="molecule type" value="Genomic_DNA"/>
</dbReference>
<dbReference type="Proteomes" id="UP000001745">
    <property type="component" value="Unassembled WGS sequence"/>
</dbReference>
<dbReference type="HOGENOM" id="CLU_1929010_0_0_1"/>
<dbReference type="InParanoid" id="B8MI23"/>